<proteinExistence type="inferred from homology"/>
<keyword evidence="20" id="KW-1185">Reference proteome</keyword>
<dbReference type="AlphaFoldDB" id="A0A6G0XE08"/>
<evidence type="ECO:0000256" key="2">
    <source>
        <dbReference type="ARBA" id="ARBA00004123"/>
    </source>
</evidence>
<protein>
    <recommendedName>
        <fullName evidence="16">DNA 5'-3' helicase FANCJ</fullName>
    </recommendedName>
</protein>
<sequence>MEVKYEEKPGFMIMGYKVEFPEGKKPFPAQFAVMNKVLIAMKKQQNALLESPTGSGKTLALLCASMAWHQQHSNELMEAHQVQINDYITKKLEYEAKRAAARDNGQTFEQFKYSPHDNMQQTIDSRENPQSSASSAPVVVDFSGDSEKKDPTIAIDKSDNDDDELESISFSQIQRPKKRPLYGAVLPHDSPVKQLIPTPSLVSNVAKTPDIPPPEMEEAPKRERTPQIYFCSRTHSQLSQVIQELKKCQFASRIKMTLLGAKKHYCIHPSVRKEEAGALNDACSDLLDARNCRFQTKGNQRNELRNYTPSVWDIEDLVELGETHRECPYFFARGQQESAEIIFCPYNYIIHPEIRSSCAINLKNAVVIFDEAHNIEDVCRDAASLELSFDTLDECLKIINAALQRSKEPSYKQNLSILRKLVQGWFQWLSNSESMLKPMGYEYETRQWNGTDAIVVLAEYCSLTPTTLADFKMAYEMIATDERGDGDDELAVERELGQKIKVGNAVMSVVSGIMSVAVYLFRDNLKYVNDFKLAAVKQRGFGKKSNEWVYKACIWCLYAGVAFSDITSNTRSVILTSGTLSPMTTFAGELGTTFPITLEANHVVNMQKQVWFGSVVRGPPKHRDFSATYANQQALNYQDSLGELALNACQIVPGGVLIFVPSYRFLTLLHDRWRATGLLSQIEETKTIFVEPRAAGKDFDALLDDFKTCIQESRAPGASKTGAFFFAVFRGKVSEGIDFSNDNARAVICVGIPFPNIKEQQIALKQAYQNERAQYDKTCAPGRVWYEHQAFRALNQALGRCIRHRLDYGAILLVDSRYQGDRYTHQLSKWTRGHCQEFEKTEEALESVRDFFTRVAADPTLQYTPEPVAPKTTKKASVKDKPSAWRTKKPKTMHSFFPYAN</sequence>
<evidence type="ECO:0000256" key="10">
    <source>
        <dbReference type="ARBA" id="ARBA00022840"/>
    </source>
</evidence>
<evidence type="ECO:0000256" key="16">
    <source>
        <dbReference type="ARBA" id="ARBA00082714"/>
    </source>
</evidence>
<dbReference type="InterPro" id="IPR045028">
    <property type="entry name" value="DinG/Rad3-like"/>
</dbReference>
<dbReference type="GO" id="GO:0016818">
    <property type="term" value="F:hydrolase activity, acting on acid anhydrides, in phosphorus-containing anhydrides"/>
    <property type="evidence" value="ECO:0007669"/>
    <property type="project" value="InterPro"/>
</dbReference>
<feature type="region of interest" description="Disordered" evidence="17">
    <location>
        <begin position="203"/>
        <end position="222"/>
    </location>
</feature>
<comment type="cofactor">
    <cofactor evidence="1">
        <name>[4Fe-4S] cluster</name>
        <dbReference type="ChEBI" id="CHEBI:49883"/>
    </cofactor>
</comment>
<comment type="subcellular location">
    <subcellularLocation>
        <location evidence="2">Nucleus</location>
    </subcellularLocation>
</comment>
<dbReference type="VEuPathDB" id="FungiDB:AeMF1_012899"/>
<evidence type="ECO:0000256" key="11">
    <source>
        <dbReference type="ARBA" id="ARBA00023004"/>
    </source>
</evidence>
<dbReference type="GO" id="GO:0003678">
    <property type="term" value="F:DNA helicase activity"/>
    <property type="evidence" value="ECO:0007669"/>
    <property type="project" value="InterPro"/>
</dbReference>
<dbReference type="NCBIfam" id="TIGR00604">
    <property type="entry name" value="rad3"/>
    <property type="match status" value="1"/>
</dbReference>
<keyword evidence="15" id="KW-0539">Nucleus</keyword>
<dbReference type="CDD" id="cd18788">
    <property type="entry name" value="SF2_C_XPD"/>
    <property type="match status" value="1"/>
</dbReference>
<dbReference type="SMART" id="SM00491">
    <property type="entry name" value="HELICc2"/>
    <property type="match status" value="1"/>
</dbReference>
<dbReference type="InterPro" id="IPR006554">
    <property type="entry name" value="Helicase-like_DEXD_c2"/>
</dbReference>
<evidence type="ECO:0000313" key="19">
    <source>
        <dbReference type="EMBL" id="KAF0738392.1"/>
    </source>
</evidence>
<dbReference type="SUPFAM" id="SSF52540">
    <property type="entry name" value="P-loop containing nucleoside triphosphate hydrolases"/>
    <property type="match status" value="2"/>
</dbReference>
<dbReference type="EMBL" id="VJMJ01000075">
    <property type="protein sequence ID" value="KAF0738392.1"/>
    <property type="molecule type" value="Genomic_DNA"/>
</dbReference>
<evidence type="ECO:0000256" key="5">
    <source>
        <dbReference type="ARBA" id="ARBA00022723"/>
    </source>
</evidence>
<keyword evidence="4" id="KW-0004">4Fe-4S</keyword>
<feature type="domain" description="Helicase ATP-binding" evidence="18">
    <location>
        <begin position="16"/>
        <end position="429"/>
    </location>
</feature>
<comment type="caution">
    <text evidence="19">The sequence shown here is derived from an EMBL/GenBank/DDBJ whole genome shotgun (WGS) entry which is preliminary data.</text>
</comment>
<keyword evidence="5" id="KW-0479">Metal-binding</keyword>
<name>A0A6G0XE08_9STRA</name>
<dbReference type="InterPro" id="IPR027417">
    <property type="entry name" value="P-loop_NTPase"/>
</dbReference>
<dbReference type="Proteomes" id="UP000481153">
    <property type="component" value="Unassembled WGS sequence"/>
</dbReference>
<dbReference type="InterPro" id="IPR010614">
    <property type="entry name" value="RAD3-like_helicase_DEAD"/>
</dbReference>
<evidence type="ECO:0000256" key="17">
    <source>
        <dbReference type="SAM" id="MobiDB-lite"/>
    </source>
</evidence>
<comment type="similarity">
    <text evidence="3">Belongs to the DEAD box helicase family. DEAH subfamily.</text>
</comment>
<dbReference type="PANTHER" id="PTHR11472">
    <property type="entry name" value="DNA REPAIR DEAD HELICASE RAD3/XP-D SUBFAMILY MEMBER"/>
    <property type="match status" value="1"/>
</dbReference>
<keyword evidence="8" id="KW-0378">Hydrolase</keyword>
<gene>
    <name evidence="19" type="ORF">Ae201684_005744</name>
</gene>
<evidence type="ECO:0000313" key="20">
    <source>
        <dbReference type="Proteomes" id="UP000481153"/>
    </source>
</evidence>
<dbReference type="GO" id="GO:0003677">
    <property type="term" value="F:DNA binding"/>
    <property type="evidence" value="ECO:0007669"/>
    <property type="project" value="InterPro"/>
</dbReference>
<reference evidence="19 20" key="1">
    <citation type="submission" date="2019-07" db="EMBL/GenBank/DDBJ databases">
        <title>Genomics analysis of Aphanomyces spp. identifies a new class of oomycete effector associated with host adaptation.</title>
        <authorList>
            <person name="Gaulin E."/>
        </authorList>
    </citation>
    <scope>NUCLEOTIDE SEQUENCE [LARGE SCALE GENOMIC DNA]</scope>
    <source>
        <strain evidence="19 20">ATCC 201684</strain>
    </source>
</reference>
<evidence type="ECO:0000256" key="4">
    <source>
        <dbReference type="ARBA" id="ARBA00022485"/>
    </source>
</evidence>
<feature type="region of interest" description="Disordered" evidence="17">
    <location>
        <begin position="863"/>
        <end position="889"/>
    </location>
</feature>
<dbReference type="PROSITE" id="PS51193">
    <property type="entry name" value="HELICASE_ATP_BIND_2"/>
    <property type="match status" value="1"/>
</dbReference>
<keyword evidence="12" id="KW-0411">Iron-sulfur</keyword>
<keyword evidence="14" id="KW-0413">Isomerase</keyword>
<organism evidence="19 20">
    <name type="scientific">Aphanomyces euteiches</name>
    <dbReference type="NCBI Taxonomy" id="100861"/>
    <lineage>
        <taxon>Eukaryota</taxon>
        <taxon>Sar</taxon>
        <taxon>Stramenopiles</taxon>
        <taxon>Oomycota</taxon>
        <taxon>Saprolegniomycetes</taxon>
        <taxon>Saprolegniales</taxon>
        <taxon>Verrucalvaceae</taxon>
        <taxon>Aphanomyces</taxon>
    </lineage>
</organism>
<evidence type="ECO:0000256" key="9">
    <source>
        <dbReference type="ARBA" id="ARBA00022806"/>
    </source>
</evidence>
<evidence type="ECO:0000259" key="18">
    <source>
        <dbReference type="PROSITE" id="PS51193"/>
    </source>
</evidence>
<dbReference type="GO" id="GO:0006289">
    <property type="term" value="P:nucleotide-excision repair"/>
    <property type="evidence" value="ECO:0007669"/>
    <property type="project" value="TreeGrafter"/>
</dbReference>
<evidence type="ECO:0000256" key="12">
    <source>
        <dbReference type="ARBA" id="ARBA00023014"/>
    </source>
</evidence>
<dbReference type="Pfam" id="PF06733">
    <property type="entry name" value="DEAD_2"/>
    <property type="match status" value="1"/>
</dbReference>
<dbReference type="PANTHER" id="PTHR11472:SF47">
    <property type="entry name" value="FANCONI ANEMIA GROUP J PROTEIN"/>
    <property type="match status" value="1"/>
</dbReference>
<dbReference type="GO" id="GO:0051539">
    <property type="term" value="F:4 iron, 4 sulfur cluster binding"/>
    <property type="evidence" value="ECO:0007669"/>
    <property type="project" value="UniProtKB-KW"/>
</dbReference>
<dbReference type="InterPro" id="IPR013020">
    <property type="entry name" value="Rad3/Chl1-like"/>
</dbReference>
<dbReference type="GO" id="GO:0046872">
    <property type="term" value="F:metal ion binding"/>
    <property type="evidence" value="ECO:0007669"/>
    <property type="project" value="UniProtKB-KW"/>
</dbReference>
<feature type="region of interest" description="Disordered" evidence="17">
    <location>
        <begin position="119"/>
        <end position="163"/>
    </location>
</feature>
<dbReference type="SMART" id="SM00488">
    <property type="entry name" value="DEXDc2"/>
    <property type="match status" value="1"/>
</dbReference>
<dbReference type="GO" id="GO:1990918">
    <property type="term" value="P:double-strand break repair involved in meiotic recombination"/>
    <property type="evidence" value="ECO:0007669"/>
    <property type="project" value="TreeGrafter"/>
</dbReference>
<keyword evidence="6" id="KW-0547">Nucleotide-binding</keyword>
<dbReference type="Gene3D" id="3.40.50.300">
    <property type="entry name" value="P-loop containing nucleotide triphosphate hydrolases"/>
    <property type="match status" value="3"/>
</dbReference>
<dbReference type="GO" id="GO:0005634">
    <property type="term" value="C:nucleus"/>
    <property type="evidence" value="ECO:0007669"/>
    <property type="project" value="UniProtKB-SubCell"/>
</dbReference>
<dbReference type="FunFam" id="3.40.50.300:FF:000731">
    <property type="entry name" value="Fanconi anemia group J protein homolog"/>
    <property type="match status" value="1"/>
</dbReference>
<evidence type="ECO:0000256" key="6">
    <source>
        <dbReference type="ARBA" id="ARBA00022741"/>
    </source>
</evidence>
<keyword evidence="10" id="KW-0067">ATP-binding</keyword>
<keyword evidence="9" id="KW-0347">Helicase</keyword>
<evidence type="ECO:0000256" key="13">
    <source>
        <dbReference type="ARBA" id="ARBA00023204"/>
    </source>
</evidence>
<accession>A0A6G0XE08</accession>
<evidence type="ECO:0000256" key="3">
    <source>
        <dbReference type="ARBA" id="ARBA00008792"/>
    </source>
</evidence>
<dbReference type="GO" id="GO:0005524">
    <property type="term" value="F:ATP binding"/>
    <property type="evidence" value="ECO:0007669"/>
    <property type="project" value="UniProtKB-KW"/>
</dbReference>
<keyword evidence="7" id="KW-0227">DNA damage</keyword>
<dbReference type="Pfam" id="PF13307">
    <property type="entry name" value="Helicase_C_2"/>
    <property type="match status" value="1"/>
</dbReference>
<keyword evidence="11" id="KW-0408">Iron</keyword>
<evidence type="ECO:0000256" key="15">
    <source>
        <dbReference type="ARBA" id="ARBA00023242"/>
    </source>
</evidence>
<keyword evidence="13" id="KW-0234">DNA repair</keyword>
<evidence type="ECO:0000256" key="7">
    <source>
        <dbReference type="ARBA" id="ARBA00022763"/>
    </source>
</evidence>
<evidence type="ECO:0000256" key="14">
    <source>
        <dbReference type="ARBA" id="ARBA00023235"/>
    </source>
</evidence>
<evidence type="ECO:0000256" key="1">
    <source>
        <dbReference type="ARBA" id="ARBA00001966"/>
    </source>
</evidence>
<dbReference type="InterPro" id="IPR006555">
    <property type="entry name" value="ATP-dep_Helicase_C"/>
</dbReference>
<evidence type="ECO:0000256" key="8">
    <source>
        <dbReference type="ARBA" id="ARBA00022801"/>
    </source>
</evidence>
<dbReference type="InterPro" id="IPR014013">
    <property type="entry name" value="Helic_SF1/SF2_ATP-bd_DinG/Rad3"/>
</dbReference>